<dbReference type="Proteomes" id="UP001304461">
    <property type="component" value="Unassembled WGS sequence"/>
</dbReference>
<dbReference type="PANTHER" id="PTHR47485:SF1">
    <property type="entry name" value="THYLAKOID LUMENAL 17.4 KDA PROTEIN, CHLOROPLASTIC"/>
    <property type="match status" value="1"/>
</dbReference>
<proteinExistence type="predicted"/>
<reference evidence="2 3" key="1">
    <citation type="submission" date="2023-12" db="EMBL/GenBank/DDBJ databases">
        <title>Baltic Sea Cyanobacteria.</title>
        <authorList>
            <person name="Delbaje E."/>
            <person name="Fewer D.P."/>
            <person name="Shishido T.K."/>
        </authorList>
    </citation>
    <scope>NUCLEOTIDE SEQUENCE [LARGE SCALE GENOMIC DNA]</scope>
    <source>
        <strain evidence="2 3">UHCC 0139</strain>
    </source>
</reference>
<evidence type="ECO:0000256" key="1">
    <source>
        <dbReference type="ARBA" id="ARBA00022737"/>
    </source>
</evidence>
<organism evidence="2 3">
    <name type="scientific">Cyanobium gracile UHCC 0139</name>
    <dbReference type="NCBI Taxonomy" id="3110308"/>
    <lineage>
        <taxon>Bacteria</taxon>
        <taxon>Bacillati</taxon>
        <taxon>Cyanobacteriota</taxon>
        <taxon>Cyanophyceae</taxon>
        <taxon>Synechococcales</taxon>
        <taxon>Prochlorococcaceae</taxon>
        <taxon>Cyanobium</taxon>
    </lineage>
</organism>
<name>A0ABU5RS37_9CYAN</name>
<dbReference type="EMBL" id="JAYGHX010000002">
    <property type="protein sequence ID" value="MEA5390549.1"/>
    <property type="molecule type" value="Genomic_DNA"/>
</dbReference>
<sequence length="186" mass="20234">MVPSSPTFPENRRKAMAMLAGVLGCVLGAVLGPLLMWSVLPVAPAQAITAPELRAQRSFQDLDPDLRGRNLQQQEFLKASMEGFDLRDADLRGAVFNSTDLRQADLRGADLEDVVAFATRFDGADLRGAQFRNAMLMQSRFRDARIDGADFSDAVLDLPEQKALCARAAGSHPLTGVDTRESLGCR</sequence>
<evidence type="ECO:0000313" key="2">
    <source>
        <dbReference type="EMBL" id="MEA5390549.1"/>
    </source>
</evidence>
<dbReference type="Pfam" id="PF00805">
    <property type="entry name" value="Pentapeptide"/>
    <property type="match status" value="2"/>
</dbReference>
<dbReference type="SUPFAM" id="SSF141571">
    <property type="entry name" value="Pentapeptide repeat-like"/>
    <property type="match status" value="1"/>
</dbReference>
<dbReference type="PANTHER" id="PTHR47485">
    <property type="entry name" value="THYLAKOID LUMENAL 17.4 KDA PROTEIN, CHLOROPLASTIC"/>
    <property type="match status" value="1"/>
</dbReference>
<gene>
    <name evidence="2" type="ORF">VB738_04650</name>
</gene>
<dbReference type="Gene3D" id="2.160.20.80">
    <property type="entry name" value="E3 ubiquitin-protein ligase SopA"/>
    <property type="match status" value="1"/>
</dbReference>
<accession>A0ABU5RS37</accession>
<evidence type="ECO:0000313" key="3">
    <source>
        <dbReference type="Proteomes" id="UP001304461"/>
    </source>
</evidence>
<dbReference type="InterPro" id="IPR001646">
    <property type="entry name" value="5peptide_repeat"/>
</dbReference>
<keyword evidence="3" id="KW-1185">Reference proteome</keyword>
<comment type="caution">
    <text evidence="2">The sequence shown here is derived from an EMBL/GenBank/DDBJ whole genome shotgun (WGS) entry which is preliminary data.</text>
</comment>
<dbReference type="RefSeq" id="WP_323304642.1">
    <property type="nucleotide sequence ID" value="NZ_JAYGHX010000002.1"/>
</dbReference>
<keyword evidence="1" id="KW-0677">Repeat</keyword>
<protein>
    <submittedName>
        <fullName evidence="2">Pentapeptide repeat-containing protein</fullName>
    </submittedName>
</protein>